<evidence type="ECO:0000256" key="5">
    <source>
        <dbReference type="ARBA" id="ARBA00022692"/>
    </source>
</evidence>
<reference evidence="10 12" key="1">
    <citation type="submission" date="2024-02" db="EMBL/GenBank/DDBJ databases">
        <title>A draft genome for the cacao thread blight pathogen Marasmius crinis-equi.</title>
        <authorList>
            <person name="Cohen S.P."/>
            <person name="Baruah I.K."/>
            <person name="Amoako-Attah I."/>
            <person name="Bukari Y."/>
            <person name="Meinhardt L.W."/>
            <person name="Bailey B.A."/>
        </authorList>
    </citation>
    <scope>NUCLEOTIDE SEQUENCE [LARGE SCALE GENOMIC DNA]</scope>
    <source>
        <strain evidence="10 12">GH-76</strain>
    </source>
</reference>
<dbReference type="Pfam" id="PF01040">
    <property type="entry name" value="UbiA"/>
    <property type="match status" value="1"/>
</dbReference>
<dbReference type="Proteomes" id="UP001465976">
    <property type="component" value="Unassembled WGS sequence"/>
</dbReference>
<dbReference type="PANTHER" id="PTHR11048:SF28">
    <property type="entry name" value="4-HYDROXYBENZOATE POLYPRENYLTRANSFERASE, MITOCHONDRIAL"/>
    <property type="match status" value="1"/>
</dbReference>
<dbReference type="InterPro" id="IPR000537">
    <property type="entry name" value="UbiA_prenyltransferase"/>
</dbReference>
<gene>
    <name evidence="11" type="ORF">V5O48_007526</name>
    <name evidence="10" type="ORF">V5O48_008399</name>
</gene>
<feature type="compositionally biased region" description="Polar residues" evidence="9">
    <location>
        <begin position="534"/>
        <end position="544"/>
    </location>
</feature>
<feature type="region of interest" description="Disordered" evidence="9">
    <location>
        <begin position="460"/>
        <end position="548"/>
    </location>
</feature>
<dbReference type="InterPro" id="IPR044878">
    <property type="entry name" value="UbiA_sf"/>
</dbReference>
<evidence type="ECO:0000256" key="7">
    <source>
        <dbReference type="ARBA" id="ARBA00023136"/>
    </source>
</evidence>
<evidence type="ECO:0000256" key="8">
    <source>
        <dbReference type="HAMAP-Rule" id="MF_03189"/>
    </source>
</evidence>
<dbReference type="InterPro" id="IPR006370">
    <property type="entry name" value="HB_polyprenyltransferase-like"/>
</dbReference>
<dbReference type="PROSITE" id="PS00943">
    <property type="entry name" value="UBIA"/>
    <property type="match status" value="1"/>
</dbReference>
<comment type="cofactor">
    <cofactor evidence="1 8">
        <name>Mg(2+)</name>
        <dbReference type="ChEBI" id="CHEBI:18420"/>
    </cofactor>
</comment>
<comment type="caution">
    <text evidence="10">The sequence shown here is derived from an EMBL/GenBank/DDBJ whole genome shotgun (WGS) entry which is preliminary data.</text>
</comment>
<keyword evidence="4 8" id="KW-0808">Transferase</keyword>
<feature type="compositionally biased region" description="Polar residues" evidence="9">
    <location>
        <begin position="466"/>
        <end position="490"/>
    </location>
</feature>
<evidence type="ECO:0000256" key="9">
    <source>
        <dbReference type="SAM" id="MobiDB-lite"/>
    </source>
</evidence>
<evidence type="ECO:0000313" key="12">
    <source>
        <dbReference type="Proteomes" id="UP001465976"/>
    </source>
</evidence>
<feature type="transmembrane region" description="Helical" evidence="8">
    <location>
        <begin position="122"/>
        <end position="143"/>
    </location>
</feature>
<keyword evidence="8" id="KW-0999">Mitochondrion inner membrane</keyword>
<feature type="compositionally biased region" description="Low complexity" evidence="9">
    <location>
        <begin position="492"/>
        <end position="516"/>
    </location>
</feature>
<dbReference type="InterPro" id="IPR030470">
    <property type="entry name" value="UbiA_prenylTrfase_CS"/>
</dbReference>
<accession>A0ABR3FE00</accession>
<protein>
    <recommendedName>
        <fullName evidence="8">4-hydroxybenzoate polyprenyltransferase, mitochondrial</fullName>
        <shortName evidence="8">4-HB polyprenyltransferase</shortName>
        <ecNumber evidence="8">2.5.1.39</ecNumber>
    </recommendedName>
    <alternativeName>
        <fullName evidence="8">Para-hydroxybenzoate--polyprenyltransferase</fullName>
        <shortName evidence="8">PHB:PPT</shortName>
        <shortName evidence="8">PHB:polyprenyltransferase</shortName>
    </alternativeName>
</protein>
<evidence type="ECO:0000313" key="11">
    <source>
        <dbReference type="EMBL" id="KAL0574440.1"/>
    </source>
</evidence>
<dbReference type="Gene3D" id="1.20.120.1780">
    <property type="entry name" value="UbiA prenyltransferase"/>
    <property type="match status" value="1"/>
</dbReference>
<feature type="transmembrane region" description="Helical" evidence="8">
    <location>
        <begin position="177"/>
        <end position="196"/>
    </location>
</feature>
<dbReference type="HAMAP" id="MF_01635">
    <property type="entry name" value="UbiA"/>
    <property type="match status" value="1"/>
</dbReference>
<evidence type="ECO:0000256" key="2">
    <source>
        <dbReference type="ARBA" id="ARBA00004141"/>
    </source>
</evidence>
<keyword evidence="5 8" id="KW-0812">Transmembrane</keyword>
<keyword evidence="8" id="KW-0496">Mitochondrion</keyword>
<evidence type="ECO:0000256" key="6">
    <source>
        <dbReference type="ARBA" id="ARBA00022989"/>
    </source>
</evidence>
<comment type="similarity">
    <text evidence="3 8">Belongs to the UbiA prenyltransferase family.</text>
</comment>
<comment type="catalytic activity">
    <reaction evidence="8">
        <text>an all-trans-polyprenyl diphosphate + 4-hydroxybenzoate = a 4-hydroxy-3-(all-trans-polyprenyl)benzoate + diphosphate</text>
        <dbReference type="Rhea" id="RHEA:44504"/>
        <dbReference type="Rhea" id="RHEA-COMP:9514"/>
        <dbReference type="Rhea" id="RHEA-COMP:9564"/>
        <dbReference type="ChEBI" id="CHEBI:17879"/>
        <dbReference type="ChEBI" id="CHEBI:33019"/>
        <dbReference type="ChEBI" id="CHEBI:58914"/>
        <dbReference type="ChEBI" id="CHEBI:78396"/>
        <dbReference type="EC" id="2.5.1.39"/>
    </reaction>
</comment>
<evidence type="ECO:0000256" key="3">
    <source>
        <dbReference type="ARBA" id="ARBA00005985"/>
    </source>
</evidence>
<evidence type="ECO:0000313" key="10">
    <source>
        <dbReference type="EMBL" id="KAL0573566.1"/>
    </source>
</evidence>
<keyword evidence="8" id="KW-0414">Isoprene biosynthesis</keyword>
<dbReference type="PANTHER" id="PTHR11048">
    <property type="entry name" value="PRENYLTRANSFERASES"/>
    <property type="match status" value="1"/>
</dbReference>
<sequence length="640" mass="70221">MNNGDVIEKLPIEQPLQAQADSKHKRSPLAAFPVSWHPYLELMRIDKPTGTKLMFWPFAWGLTMAAYSSKLPLEEYGLDLLKCLFGAFIVRSSACTINDIFDRDMDAGVERTKGRPLASGRVTAFNATVFVLLQYTIGILFFYLTVSGLALWVALFQLLPMFAIYPLLKRVTYWPQAWLGFAMNFGFITAWVSTLGTVNIPLFISVTTGCWCWTMLYDTIYACQDIEDDVKMGVRSTAILFGTWIRPLLIGCGITFTIMLSCAGVLNDQGLPFFVISVGGTAAHLVWQYRTVDLAVPASCWQNFMSNGQLGWIVWGGMMADYVLRGVVLPSYGVFAEVTLALAIENQPLYLREGESYISTPNHTLVSRDLDPDPKDPKDDVPTSTIVAAVLGALLFLISSVAILYWWLSRNRWAGKRPAYPFANASEAASHPSSTMLAGGRPPESDEIFSMRPVGLDLPAAPSVAPSESKNSVHTGSVWESRSPYSTPRNYSPAGRRSRGSASGSKASSSKSYNSKGRSRGHRSDRDDGGGSSAAGTQTVSSISFAPATERQMEIDELIEEMKGKLALFQRTAPTMRIRPGSAGSNGTVSLAKMTHDYRVLQWKSRIEKLTELKNSEWALELTDVVPPGLGLDSKGAEIG</sequence>
<keyword evidence="8" id="KW-0831">Ubiquinone biosynthesis</keyword>
<name>A0ABR3FE00_9AGAR</name>
<comment type="subcellular location">
    <subcellularLocation>
        <location evidence="2">Membrane</location>
        <topology evidence="2">Multi-pass membrane protein</topology>
    </subcellularLocation>
    <subcellularLocation>
        <location evidence="8">Mitochondrion inner membrane</location>
        <topology evidence="8">Multi-pass membrane protein</topology>
        <orientation evidence="8">Matrix side</orientation>
    </subcellularLocation>
</comment>
<organism evidence="10 12">
    <name type="scientific">Marasmius crinis-equi</name>
    <dbReference type="NCBI Taxonomy" id="585013"/>
    <lineage>
        <taxon>Eukaryota</taxon>
        <taxon>Fungi</taxon>
        <taxon>Dikarya</taxon>
        <taxon>Basidiomycota</taxon>
        <taxon>Agaricomycotina</taxon>
        <taxon>Agaricomycetes</taxon>
        <taxon>Agaricomycetidae</taxon>
        <taxon>Agaricales</taxon>
        <taxon>Marasmiineae</taxon>
        <taxon>Marasmiaceae</taxon>
        <taxon>Marasmius</taxon>
    </lineage>
</organism>
<dbReference type="EMBL" id="JBAHYK010000397">
    <property type="protein sequence ID" value="KAL0574440.1"/>
    <property type="molecule type" value="Genomic_DNA"/>
</dbReference>
<feature type="transmembrane region" description="Helical" evidence="8">
    <location>
        <begin position="202"/>
        <end position="223"/>
    </location>
</feature>
<feature type="transmembrane region" description="Helical" evidence="8">
    <location>
        <begin position="244"/>
        <end position="266"/>
    </location>
</feature>
<comment type="function">
    <text evidence="8">Catalyzes the prenylation of para-hydroxybenzoate (PHB) with an all-trans polyprenyl group. Mediates the second step in the final reaction sequence of coenzyme Q (CoQ) biosynthesis, which is the condensation of the polyisoprenoid side chain with PHB, generating the first membrane-bound Q intermediate.</text>
</comment>
<dbReference type="InterPro" id="IPR039653">
    <property type="entry name" value="Prenyltransferase"/>
</dbReference>
<feature type="transmembrane region" description="Helical" evidence="8">
    <location>
        <begin position="149"/>
        <end position="168"/>
    </location>
</feature>
<dbReference type="EC" id="2.5.1.39" evidence="8"/>
<keyword evidence="12" id="KW-1185">Reference proteome</keyword>
<feature type="transmembrane region" description="Helical" evidence="8">
    <location>
        <begin position="272"/>
        <end position="289"/>
    </location>
</feature>
<proteinExistence type="inferred from homology"/>
<dbReference type="CDD" id="cd13959">
    <property type="entry name" value="PT_UbiA_COQ2"/>
    <property type="match status" value="1"/>
</dbReference>
<dbReference type="Gene3D" id="1.10.357.140">
    <property type="entry name" value="UbiA prenyltransferase"/>
    <property type="match status" value="1"/>
</dbReference>
<evidence type="ECO:0000256" key="1">
    <source>
        <dbReference type="ARBA" id="ARBA00001946"/>
    </source>
</evidence>
<evidence type="ECO:0000256" key="4">
    <source>
        <dbReference type="ARBA" id="ARBA00022679"/>
    </source>
</evidence>
<comment type="pathway">
    <text evidence="8">Cofactor biosynthesis; ubiquinone biosynthesis.</text>
</comment>
<keyword evidence="7 8" id="KW-0472">Membrane</keyword>
<dbReference type="EMBL" id="JBAHYK010000489">
    <property type="protein sequence ID" value="KAL0573566.1"/>
    <property type="molecule type" value="Genomic_DNA"/>
</dbReference>
<feature type="transmembrane region" description="Helical" evidence="8">
    <location>
        <begin position="386"/>
        <end position="408"/>
    </location>
</feature>
<keyword evidence="6 8" id="KW-1133">Transmembrane helix</keyword>